<dbReference type="EMBL" id="JBHSFN010000004">
    <property type="protein sequence ID" value="MFC4586337.1"/>
    <property type="molecule type" value="Genomic_DNA"/>
</dbReference>
<evidence type="ECO:0000313" key="1">
    <source>
        <dbReference type="EMBL" id="MFC4586337.1"/>
    </source>
</evidence>
<accession>A0ABV9E9W8</accession>
<dbReference type="RefSeq" id="WP_262843677.1">
    <property type="nucleotide sequence ID" value="NZ_JANZYP010000020.1"/>
</dbReference>
<protein>
    <submittedName>
        <fullName evidence="1">LuxR family transcriptional regulator</fullName>
    </submittedName>
</protein>
<dbReference type="Proteomes" id="UP001595891">
    <property type="component" value="Unassembled WGS sequence"/>
</dbReference>
<name>A0ABV9E9W8_9ACTN</name>
<sequence>MNKFSLVAVARQQLERAATSTAGHAADTVVGGHEHILRHTVIGLTGGTVQGEHEVRGEATLYVLWGRVRVVAGEVSWDAQAGDLLIVPDVRHHMEALEDSAVLLTVAMAL</sequence>
<reference evidence="2" key="1">
    <citation type="journal article" date="2019" name="Int. J. Syst. Evol. Microbiol.">
        <title>The Global Catalogue of Microorganisms (GCM) 10K type strain sequencing project: providing services to taxonomists for standard genome sequencing and annotation.</title>
        <authorList>
            <consortium name="The Broad Institute Genomics Platform"/>
            <consortium name="The Broad Institute Genome Sequencing Center for Infectious Disease"/>
            <person name="Wu L."/>
            <person name="Ma J."/>
        </authorList>
    </citation>
    <scope>NUCLEOTIDE SEQUENCE [LARGE SCALE GENOMIC DNA]</scope>
    <source>
        <strain evidence="2">CCUG 49560</strain>
    </source>
</reference>
<dbReference type="Gene3D" id="2.60.120.10">
    <property type="entry name" value="Jelly Rolls"/>
    <property type="match status" value="1"/>
</dbReference>
<organism evidence="1 2">
    <name type="scientific">Sphaerisporangium corydalis</name>
    <dbReference type="NCBI Taxonomy" id="1441875"/>
    <lineage>
        <taxon>Bacteria</taxon>
        <taxon>Bacillati</taxon>
        <taxon>Actinomycetota</taxon>
        <taxon>Actinomycetes</taxon>
        <taxon>Streptosporangiales</taxon>
        <taxon>Streptosporangiaceae</taxon>
        <taxon>Sphaerisporangium</taxon>
    </lineage>
</organism>
<keyword evidence="2" id="KW-1185">Reference proteome</keyword>
<proteinExistence type="predicted"/>
<comment type="caution">
    <text evidence="1">The sequence shown here is derived from an EMBL/GenBank/DDBJ whole genome shotgun (WGS) entry which is preliminary data.</text>
</comment>
<evidence type="ECO:0000313" key="2">
    <source>
        <dbReference type="Proteomes" id="UP001595891"/>
    </source>
</evidence>
<gene>
    <name evidence="1" type="ORF">ACFO8L_09650</name>
</gene>
<dbReference type="SUPFAM" id="SSF51182">
    <property type="entry name" value="RmlC-like cupins"/>
    <property type="match status" value="1"/>
</dbReference>
<dbReference type="InterPro" id="IPR011051">
    <property type="entry name" value="RmlC_Cupin_sf"/>
</dbReference>
<dbReference type="InterPro" id="IPR014710">
    <property type="entry name" value="RmlC-like_jellyroll"/>
</dbReference>